<evidence type="ECO:0000313" key="6">
    <source>
        <dbReference type="Proteomes" id="UP000199120"/>
    </source>
</evidence>
<dbReference type="SMART" id="SM00421">
    <property type="entry name" value="HTH_LUXR"/>
    <property type="match status" value="1"/>
</dbReference>
<dbReference type="RefSeq" id="WP_090547251.1">
    <property type="nucleotide sequence ID" value="NZ_FNSR01000002.1"/>
</dbReference>
<dbReference type="PANTHER" id="PTHR44688:SF16">
    <property type="entry name" value="DNA-BINDING TRANSCRIPTIONAL ACTIVATOR DEVR_DOSR"/>
    <property type="match status" value="1"/>
</dbReference>
<accession>A0A1H7S8E0</accession>
<organism evidence="5 6">
    <name type="scientific">Paraburkholderia caballeronis</name>
    <dbReference type="NCBI Taxonomy" id="416943"/>
    <lineage>
        <taxon>Bacteria</taxon>
        <taxon>Pseudomonadati</taxon>
        <taxon>Pseudomonadota</taxon>
        <taxon>Betaproteobacteria</taxon>
        <taxon>Burkholderiales</taxon>
        <taxon>Burkholderiaceae</taxon>
        <taxon>Paraburkholderia</taxon>
    </lineage>
</organism>
<evidence type="ECO:0000259" key="4">
    <source>
        <dbReference type="PROSITE" id="PS50043"/>
    </source>
</evidence>
<dbReference type="InterPro" id="IPR000792">
    <property type="entry name" value="Tscrpt_reg_LuxR_C"/>
</dbReference>
<name>A0A1H7S8E0_9BURK</name>
<dbReference type="PROSITE" id="PS50043">
    <property type="entry name" value="HTH_LUXR_2"/>
    <property type="match status" value="1"/>
</dbReference>
<keyword evidence="2" id="KW-0238">DNA-binding</keyword>
<feature type="domain" description="HTH luxR-type" evidence="4">
    <location>
        <begin position="257"/>
        <end position="322"/>
    </location>
</feature>
<evidence type="ECO:0000256" key="3">
    <source>
        <dbReference type="ARBA" id="ARBA00023163"/>
    </source>
</evidence>
<dbReference type="GO" id="GO:0003677">
    <property type="term" value="F:DNA binding"/>
    <property type="evidence" value="ECO:0007669"/>
    <property type="project" value="UniProtKB-KW"/>
</dbReference>
<dbReference type="Pfam" id="PF00196">
    <property type="entry name" value="GerE"/>
    <property type="match status" value="1"/>
</dbReference>
<dbReference type="STRING" id="416943.SAMN05445871_3433"/>
<proteinExistence type="predicted"/>
<dbReference type="SUPFAM" id="SSF46894">
    <property type="entry name" value="C-terminal effector domain of the bipartite response regulators"/>
    <property type="match status" value="1"/>
</dbReference>
<reference evidence="6" key="1">
    <citation type="submission" date="2016-10" db="EMBL/GenBank/DDBJ databases">
        <authorList>
            <person name="Varghese N."/>
            <person name="Submissions S."/>
        </authorList>
    </citation>
    <scope>NUCLEOTIDE SEQUENCE [LARGE SCALE GENOMIC DNA]</scope>
    <source>
        <strain evidence="6">LMG 26416</strain>
    </source>
</reference>
<dbReference type="AlphaFoldDB" id="A0A1H7S8E0"/>
<dbReference type="Proteomes" id="UP000199120">
    <property type="component" value="Unassembled WGS sequence"/>
</dbReference>
<dbReference type="Gene3D" id="1.10.10.10">
    <property type="entry name" value="Winged helix-like DNA-binding domain superfamily/Winged helix DNA-binding domain"/>
    <property type="match status" value="1"/>
</dbReference>
<dbReference type="PRINTS" id="PR00038">
    <property type="entry name" value="HTHLUXR"/>
</dbReference>
<dbReference type="OrthoDB" id="8768171at2"/>
<dbReference type="GO" id="GO:0006355">
    <property type="term" value="P:regulation of DNA-templated transcription"/>
    <property type="evidence" value="ECO:0007669"/>
    <property type="project" value="InterPro"/>
</dbReference>
<dbReference type="PROSITE" id="PS00622">
    <property type="entry name" value="HTH_LUXR_1"/>
    <property type="match status" value="1"/>
</dbReference>
<keyword evidence="6" id="KW-1185">Reference proteome</keyword>
<dbReference type="InterPro" id="IPR036388">
    <property type="entry name" value="WH-like_DNA-bd_sf"/>
</dbReference>
<evidence type="ECO:0000313" key="5">
    <source>
        <dbReference type="EMBL" id="SEL68496.1"/>
    </source>
</evidence>
<gene>
    <name evidence="5" type="ORF">SAMN05192542_111130</name>
</gene>
<keyword evidence="3" id="KW-0804">Transcription</keyword>
<evidence type="ECO:0000256" key="1">
    <source>
        <dbReference type="ARBA" id="ARBA00023015"/>
    </source>
</evidence>
<dbReference type="PANTHER" id="PTHR44688">
    <property type="entry name" value="DNA-BINDING TRANSCRIPTIONAL ACTIVATOR DEVR_DOSR"/>
    <property type="match status" value="1"/>
</dbReference>
<dbReference type="EMBL" id="FOAJ01000011">
    <property type="protein sequence ID" value="SEL68496.1"/>
    <property type="molecule type" value="Genomic_DNA"/>
</dbReference>
<protein>
    <submittedName>
        <fullName evidence="5">Regulatory protein, luxR family</fullName>
    </submittedName>
</protein>
<sequence length="337" mass="37442">MQAHELLLPLYRGAREVPADLFIDWALDLLRTIVPFDMGRWGIGIRQPDGFVFPVNHLYRDDPGIAAHYDAIRNQDTGALWCSTHRLHTGNFCARTWYDRPDQAGIRAYATRFRHEHALITADIDRPTGVGRTISLYGAMPARPFAEHERAAIETLFPHLMEAWSINQALHAEKLRNADGARSCTVAVTDPSGFLHFVEPAALALLNDEWPGMSAYRLPDAAIAALAACGATTRINGARIVIAPVPTGRLLFLKIRARTPIDNLTKREQSVASRIARGLTYKEIAKELALSPATVRNQIQSIHERLNVRNNAELIAQIMTSHANWTAAGVEAAARRR</sequence>
<dbReference type="CDD" id="cd06170">
    <property type="entry name" value="LuxR_C_like"/>
    <property type="match status" value="1"/>
</dbReference>
<dbReference type="InterPro" id="IPR016032">
    <property type="entry name" value="Sig_transdc_resp-reg_C-effctor"/>
</dbReference>
<keyword evidence="1" id="KW-0805">Transcription regulation</keyword>
<evidence type="ECO:0000256" key="2">
    <source>
        <dbReference type="ARBA" id="ARBA00023125"/>
    </source>
</evidence>